<name>A0AAV7GJL3_DENCH</name>
<evidence type="ECO:0000313" key="1">
    <source>
        <dbReference type="EMBL" id="KAH0455643.1"/>
    </source>
</evidence>
<reference evidence="1 2" key="1">
    <citation type="journal article" date="2021" name="Hortic Res">
        <title>Chromosome-scale assembly of the Dendrobium chrysotoxum genome enhances the understanding of orchid evolution.</title>
        <authorList>
            <person name="Zhang Y."/>
            <person name="Zhang G.Q."/>
            <person name="Zhang D."/>
            <person name="Liu X.D."/>
            <person name="Xu X.Y."/>
            <person name="Sun W.H."/>
            <person name="Yu X."/>
            <person name="Zhu X."/>
            <person name="Wang Z.W."/>
            <person name="Zhao X."/>
            <person name="Zhong W.Y."/>
            <person name="Chen H."/>
            <person name="Yin W.L."/>
            <person name="Huang T."/>
            <person name="Niu S.C."/>
            <person name="Liu Z.J."/>
        </authorList>
    </citation>
    <scope>NUCLEOTIDE SEQUENCE [LARGE SCALE GENOMIC DNA]</scope>
    <source>
        <strain evidence="1">Lindl</strain>
    </source>
</reference>
<dbReference type="AlphaFoldDB" id="A0AAV7GJL3"/>
<organism evidence="1 2">
    <name type="scientific">Dendrobium chrysotoxum</name>
    <name type="common">Orchid</name>
    <dbReference type="NCBI Taxonomy" id="161865"/>
    <lineage>
        <taxon>Eukaryota</taxon>
        <taxon>Viridiplantae</taxon>
        <taxon>Streptophyta</taxon>
        <taxon>Embryophyta</taxon>
        <taxon>Tracheophyta</taxon>
        <taxon>Spermatophyta</taxon>
        <taxon>Magnoliopsida</taxon>
        <taxon>Liliopsida</taxon>
        <taxon>Asparagales</taxon>
        <taxon>Orchidaceae</taxon>
        <taxon>Epidendroideae</taxon>
        <taxon>Malaxideae</taxon>
        <taxon>Dendrobiinae</taxon>
        <taxon>Dendrobium</taxon>
    </lineage>
</organism>
<proteinExistence type="predicted"/>
<sequence length="83" mass="9308">MSSGLIPKSPSMDSNISIPSSTNPAWLHAERTAIKVVESGNKPYLSIWEKRKMASWPCPFKAKPIIIVVQDWRSLSLIPSNTW</sequence>
<dbReference type="EMBL" id="JAGFBR010000014">
    <property type="protein sequence ID" value="KAH0455643.1"/>
    <property type="molecule type" value="Genomic_DNA"/>
</dbReference>
<accession>A0AAV7GJL3</accession>
<gene>
    <name evidence="1" type="ORF">IEQ34_015675</name>
</gene>
<keyword evidence="2" id="KW-1185">Reference proteome</keyword>
<comment type="caution">
    <text evidence="1">The sequence shown here is derived from an EMBL/GenBank/DDBJ whole genome shotgun (WGS) entry which is preliminary data.</text>
</comment>
<protein>
    <submittedName>
        <fullName evidence="1">Uncharacterized protein</fullName>
    </submittedName>
</protein>
<evidence type="ECO:0000313" key="2">
    <source>
        <dbReference type="Proteomes" id="UP000775213"/>
    </source>
</evidence>
<dbReference type="Proteomes" id="UP000775213">
    <property type="component" value="Unassembled WGS sequence"/>
</dbReference>